<comment type="similarity">
    <text evidence="1">Belongs to the NmrA-type oxidoreductase family.</text>
</comment>
<dbReference type="EMBL" id="JBFXLS010000099">
    <property type="protein sequence ID" value="KAL2816624.1"/>
    <property type="molecule type" value="Genomic_DNA"/>
</dbReference>
<gene>
    <name evidence="4" type="ORF">BDW59DRAFT_175738</name>
</gene>
<dbReference type="Gene3D" id="3.40.50.720">
    <property type="entry name" value="NAD(P)-binding Rossmann-like Domain"/>
    <property type="match status" value="1"/>
</dbReference>
<name>A0ABR4HMA7_9EURO</name>
<evidence type="ECO:0000313" key="4">
    <source>
        <dbReference type="EMBL" id="KAL2816624.1"/>
    </source>
</evidence>
<dbReference type="InterPro" id="IPR051164">
    <property type="entry name" value="NmrA-like_oxidored"/>
</dbReference>
<evidence type="ECO:0000259" key="3">
    <source>
        <dbReference type="Pfam" id="PF05368"/>
    </source>
</evidence>
<reference evidence="4 5" key="1">
    <citation type="submission" date="2024-07" db="EMBL/GenBank/DDBJ databases">
        <title>Section-level genome sequencing and comparative genomics of Aspergillus sections Usti and Cavernicolus.</title>
        <authorList>
            <consortium name="Lawrence Berkeley National Laboratory"/>
            <person name="Nybo J.L."/>
            <person name="Vesth T.C."/>
            <person name="Theobald S."/>
            <person name="Frisvad J.C."/>
            <person name="Larsen T.O."/>
            <person name="Kjaerboelling I."/>
            <person name="Rothschild-Mancinelli K."/>
            <person name="Lyhne E.K."/>
            <person name="Kogle M.E."/>
            <person name="Barry K."/>
            <person name="Clum A."/>
            <person name="Na H."/>
            <person name="Ledsgaard L."/>
            <person name="Lin J."/>
            <person name="Lipzen A."/>
            <person name="Kuo A."/>
            <person name="Riley R."/>
            <person name="Mondo S."/>
            <person name="LaButti K."/>
            <person name="Haridas S."/>
            <person name="Pangalinan J."/>
            <person name="Salamov A.A."/>
            <person name="Simmons B.A."/>
            <person name="Magnuson J.K."/>
            <person name="Chen J."/>
            <person name="Drula E."/>
            <person name="Henrissat B."/>
            <person name="Wiebenga A."/>
            <person name="Lubbers R.J."/>
            <person name="Gomes A.C."/>
            <person name="Makela M.R."/>
            <person name="Stajich J."/>
            <person name="Grigoriev I.V."/>
            <person name="Mortensen U.H."/>
            <person name="De vries R.P."/>
            <person name="Baker S.E."/>
            <person name="Andersen M.R."/>
        </authorList>
    </citation>
    <scope>NUCLEOTIDE SEQUENCE [LARGE SCALE GENOMIC DNA]</scope>
    <source>
        <strain evidence="4 5">CBS 600.67</strain>
    </source>
</reference>
<evidence type="ECO:0000256" key="1">
    <source>
        <dbReference type="ARBA" id="ARBA00006328"/>
    </source>
</evidence>
<dbReference type="PANTHER" id="PTHR42748">
    <property type="entry name" value="NITROGEN METABOLITE REPRESSION PROTEIN NMRA FAMILY MEMBER"/>
    <property type="match status" value="1"/>
</dbReference>
<proteinExistence type="inferred from homology"/>
<evidence type="ECO:0000313" key="5">
    <source>
        <dbReference type="Proteomes" id="UP001610335"/>
    </source>
</evidence>
<accession>A0ABR4HMA7</accession>
<dbReference type="Gene3D" id="3.90.25.10">
    <property type="entry name" value="UDP-galactose 4-epimerase, domain 1"/>
    <property type="match status" value="1"/>
</dbReference>
<comment type="caution">
    <text evidence="4">The sequence shown here is derived from an EMBL/GenBank/DDBJ whole genome shotgun (WGS) entry which is preliminary data.</text>
</comment>
<keyword evidence="5" id="KW-1185">Reference proteome</keyword>
<organism evidence="4 5">
    <name type="scientific">Aspergillus cavernicola</name>
    <dbReference type="NCBI Taxonomy" id="176166"/>
    <lineage>
        <taxon>Eukaryota</taxon>
        <taxon>Fungi</taxon>
        <taxon>Dikarya</taxon>
        <taxon>Ascomycota</taxon>
        <taxon>Pezizomycotina</taxon>
        <taxon>Eurotiomycetes</taxon>
        <taxon>Eurotiomycetidae</taxon>
        <taxon>Eurotiales</taxon>
        <taxon>Aspergillaceae</taxon>
        <taxon>Aspergillus</taxon>
        <taxon>Aspergillus subgen. Nidulantes</taxon>
    </lineage>
</organism>
<protein>
    <recommendedName>
        <fullName evidence="3">NmrA-like domain-containing protein</fullName>
    </recommendedName>
</protein>
<sequence length="331" mass="35891">MTPPIAVIIGALGAQGSSILSALLTSNNPRYKIRALTSNTASPEAIRLANSHPNIEVFQTDLSSPTSLLAAFTGASVIFANTVFKPDVFLTQGAAAAEELEISHGLNIVQAASKISSTLQHFIWSTLPDADGLTEGKYKIPHFQSKIPADKYLLDPENGLVNKTTFLRIGMYGSNLMRDPYKPVYVKEVGKYILTLPCSPLTLIPFIGEETPNIGLIVEAILRQPERTLGKYVLGVAEHLTAAEWASTLSNASKVEVSFSEMTLEDYEGHWGHVGTEIGLMFKFIEELQRDSYTGGLSSSLIVTPEDLGVQCLLHSTEDGLGKINWEDILG</sequence>
<dbReference type="SUPFAM" id="SSF51735">
    <property type="entry name" value="NAD(P)-binding Rossmann-fold domains"/>
    <property type="match status" value="1"/>
</dbReference>
<dbReference type="PANTHER" id="PTHR42748:SF26">
    <property type="entry name" value="NMRA-LIKE DOMAIN-CONTAINING PROTEIN"/>
    <property type="match status" value="1"/>
</dbReference>
<dbReference type="InterPro" id="IPR036291">
    <property type="entry name" value="NAD(P)-bd_dom_sf"/>
</dbReference>
<dbReference type="Pfam" id="PF05368">
    <property type="entry name" value="NmrA"/>
    <property type="match status" value="1"/>
</dbReference>
<dbReference type="InterPro" id="IPR008030">
    <property type="entry name" value="NmrA-like"/>
</dbReference>
<keyword evidence="2" id="KW-0521">NADP</keyword>
<evidence type="ECO:0000256" key="2">
    <source>
        <dbReference type="ARBA" id="ARBA00022857"/>
    </source>
</evidence>
<feature type="domain" description="NmrA-like" evidence="3">
    <location>
        <begin position="7"/>
        <end position="291"/>
    </location>
</feature>
<dbReference type="Proteomes" id="UP001610335">
    <property type="component" value="Unassembled WGS sequence"/>
</dbReference>